<dbReference type="InParanoid" id="D3B6A4"/>
<dbReference type="EMBL" id="ADBJ01000017">
    <property type="protein sequence ID" value="EFA82874.1"/>
    <property type="molecule type" value="Genomic_DNA"/>
</dbReference>
<dbReference type="AlphaFoldDB" id="D3B6A4"/>
<name>D3B6A4_HETP5</name>
<evidence type="ECO:0000313" key="1">
    <source>
        <dbReference type="EMBL" id="EFA82874.1"/>
    </source>
</evidence>
<organism evidence="1 2">
    <name type="scientific">Heterostelium pallidum (strain ATCC 26659 / Pp 5 / PN500)</name>
    <name type="common">Cellular slime mold</name>
    <name type="synonym">Polysphondylium pallidum</name>
    <dbReference type="NCBI Taxonomy" id="670386"/>
    <lineage>
        <taxon>Eukaryota</taxon>
        <taxon>Amoebozoa</taxon>
        <taxon>Evosea</taxon>
        <taxon>Eumycetozoa</taxon>
        <taxon>Dictyostelia</taxon>
        <taxon>Acytosteliales</taxon>
        <taxon>Acytosteliaceae</taxon>
        <taxon>Heterostelium</taxon>
    </lineage>
</organism>
<dbReference type="GeneID" id="31359139"/>
<dbReference type="RefSeq" id="XP_020434991.1">
    <property type="nucleotide sequence ID" value="XM_020574577.1"/>
</dbReference>
<evidence type="ECO:0000313" key="2">
    <source>
        <dbReference type="Proteomes" id="UP000001396"/>
    </source>
</evidence>
<keyword evidence="2" id="KW-1185">Reference proteome</keyword>
<dbReference type="Proteomes" id="UP000001396">
    <property type="component" value="Unassembled WGS sequence"/>
</dbReference>
<gene>
    <name evidence="1" type="ORF">PPL_03652</name>
</gene>
<comment type="caution">
    <text evidence="1">The sequence shown here is derived from an EMBL/GenBank/DDBJ whole genome shotgun (WGS) entry which is preliminary data.</text>
</comment>
<reference evidence="1 2" key="1">
    <citation type="journal article" date="2011" name="Genome Res.">
        <title>Phylogeny-wide analysis of social amoeba genomes highlights ancient origins for complex intercellular communication.</title>
        <authorList>
            <person name="Heidel A.J."/>
            <person name="Lawal H.M."/>
            <person name="Felder M."/>
            <person name="Schilde C."/>
            <person name="Helps N.R."/>
            <person name="Tunggal B."/>
            <person name="Rivero F."/>
            <person name="John U."/>
            <person name="Schleicher M."/>
            <person name="Eichinger L."/>
            <person name="Platzer M."/>
            <person name="Noegel A.A."/>
            <person name="Schaap P."/>
            <person name="Gloeckner G."/>
        </authorList>
    </citation>
    <scope>NUCLEOTIDE SEQUENCE [LARGE SCALE GENOMIC DNA]</scope>
    <source>
        <strain evidence="2">ATCC 26659 / Pp 5 / PN500</strain>
    </source>
</reference>
<accession>D3B6A4</accession>
<proteinExistence type="predicted"/>
<protein>
    <submittedName>
        <fullName evidence="1">Uncharacterized protein</fullName>
    </submittedName>
</protein>
<sequence>MLIKSIMNLSVQPNNNSDKLNSSFNQSINSATNQTNTQLTKTPWTQAFWTCW</sequence>